<dbReference type="AlphaFoldDB" id="A0A8S4B5X9"/>
<evidence type="ECO:0000256" key="1">
    <source>
        <dbReference type="SAM" id="MobiDB-lite"/>
    </source>
</evidence>
<protein>
    <submittedName>
        <fullName evidence="2">(Atlantic silverside) hypothetical protein</fullName>
    </submittedName>
</protein>
<evidence type="ECO:0000313" key="3">
    <source>
        <dbReference type="Proteomes" id="UP000677803"/>
    </source>
</evidence>
<dbReference type="Proteomes" id="UP000677803">
    <property type="component" value="Unassembled WGS sequence"/>
</dbReference>
<feature type="compositionally biased region" description="Basic and acidic residues" evidence="1">
    <location>
        <begin position="59"/>
        <end position="78"/>
    </location>
</feature>
<accession>A0A8S4B5X9</accession>
<keyword evidence="3" id="KW-1185">Reference proteome</keyword>
<evidence type="ECO:0000313" key="2">
    <source>
        <dbReference type="EMBL" id="CAG5933660.1"/>
    </source>
</evidence>
<feature type="region of interest" description="Disordered" evidence="1">
    <location>
        <begin position="1"/>
        <end position="23"/>
    </location>
</feature>
<feature type="region of interest" description="Disordered" evidence="1">
    <location>
        <begin position="59"/>
        <end position="102"/>
    </location>
</feature>
<organism evidence="2 3">
    <name type="scientific">Menidia menidia</name>
    <name type="common">Atlantic silverside</name>
    <dbReference type="NCBI Taxonomy" id="238744"/>
    <lineage>
        <taxon>Eukaryota</taxon>
        <taxon>Metazoa</taxon>
        <taxon>Chordata</taxon>
        <taxon>Craniata</taxon>
        <taxon>Vertebrata</taxon>
        <taxon>Euteleostomi</taxon>
        <taxon>Actinopterygii</taxon>
        <taxon>Neopterygii</taxon>
        <taxon>Teleostei</taxon>
        <taxon>Neoteleostei</taxon>
        <taxon>Acanthomorphata</taxon>
        <taxon>Ovalentaria</taxon>
        <taxon>Atherinomorphae</taxon>
        <taxon>Atheriniformes</taxon>
        <taxon>Atherinopsidae</taxon>
        <taxon>Menidiinae</taxon>
        <taxon>Menidia</taxon>
    </lineage>
</organism>
<feature type="compositionally biased region" description="Basic and acidic residues" evidence="1">
    <location>
        <begin position="10"/>
        <end position="20"/>
    </location>
</feature>
<comment type="caution">
    <text evidence="2">The sequence shown here is derived from an EMBL/GenBank/DDBJ whole genome shotgun (WGS) entry which is preliminary data.</text>
</comment>
<proteinExistence type="predicted"/>
<dbReference type="OrthoDB" id="8954273at2759"/>
<gene>
    <name evidence="2" type="ORF">MMEN_LOCUS13511</name>
</gene>
<dbReference type="EMBL" id="CAJRST010015557">
    <property type="protein sequence ID" value="CAG5933660.1"/>
    <property type="molecule type" value="Genomic_DNA"/>
</dbReference>
<name>A0A8S4B5X9_9TELE</name>
<reference evidence="2" key="1">
    <citation type="submission" date="2021-05" db="EMBL/GenBank/DDBJ databases">
        <authorList>
            <person name="Tigano A."/>
        </authorList>
    </citation>
    <scope>NUCLEOTIDE SEQUENCE</scope>
</reference>
<sequence length="102" mass="10829">MAQVDQGGCGDKDDLQHPETDVGDGEGLVVAHVLAAGLLRVAGKVRLLVSPDLLSCCSEHQDAENEEDRQPHLERGERTAASQDEEGGNSDGVFLSILQQPP</sequence>